<evidence type="ECO:0000313" key="10">
    <source>
        <dbReference type="EMBL" id="AGP30521.1"/>
    </source>
</evidence>
<feature type="binding site" evidence="8">
    <location>
        <position position="131"/>
    </location>
    <ligand>
        <name>heme b</name>
        <dbReference type="ChEBI" id="CHEBI:60344"/>
    </ligand>
</feature>
<evidence type="ECO:0000256" key="3">
    <source>
        <dbReference type="ARBA" id="ARBA00022617"/>
    </source>
</evidence>
<dbReference type="GO" id="GO:0006979">
    <property type="term" value="P:response to oxidative stress"/>
    <property type="evidence" value="ECO:0007669"/>
    <property type="project" value="TreeGrafter"/>
</dbReference>
<dbReference type="GO" id="GO:0020037">
    <property type="term" value="F:heme binding"/>
    <property type="evidence" value="ECO:0007669"/>
    <property type="project" value="TreeGrafter"/>
</dbReference>
<dbReference type="PIRSF" id="PIRSF000343">
    <property type="entry name" value="Haem_Oase"/>
    <property type="match status" value="1"/>
</dbReference>
<evidence type="ECO:0000256" key="2">
    <source>
        <dbReference type="ARBA" id="ARBA00012360"/>
    </source>
</evidence>
<evidence type="ECO:0000256" key="8">
    <source>
        <dbReference type="PIRSR" id="PIRSR000343-1"/>
    </source>
</evidence>
<dbReference type="CDD" id="cd19165">
    <property type="entry name" value="HemeO"/>
    <property type="match status" value="1"/>
</dbReference>
<dbReference type="InterPro" id="IPR016084">
    <property type="entry name" value="Haem_Oase-like_multi-hlx"/>
</dbReference>
<dbReference type="EMBL" id="CP003696">
    <property type="protein sequence ID" value="AGP30521.1"/>
    <property type="molecule type" value="Genomic_DNA"/>
</dbReference>
<dbReference type="Proteomes" id="UP000014809">
    <property type="component" value="Chromosome"/>
</dbReference>
<accession>S4XD97</accession>
<dbReference type="STRING" id="1200352.A606_04360"/>
<proteinExistence type="inferred from homology"/>
<dbReference type="OrthoDB" id="5493802at2"/>
<name>S4XD97_9CORY</name>
<dbReference type="RefSeq" id="WP_020440883.1">
    <property type="nucleotide sequence ID" value="NC_021663.1"/>
</dbReference>
<evidence type="ECO:0000313" key="11">
    <source>
        <dbReference type="Proteomes" id="UP000014809"/>
    </source>
</evidence>
<dbReference type="PANTHER" id="PTHR10720">
    <property type="entry name" value="HEME OXYGENASE"/>
    <property type="match status" value="1"/>
</dbReference>
<comment type="catalytic activity">
    <reaction evidence="7">
        <text>heme b + 3 reduced [NADPH--hemoprotein reductase] + 3 O2 = biliverdin IXalpha + CO + Fe(2+) + 3 oxidized [NADPH--hemoprotein reductase] + 3 H2O + H(+)</text>
        <dbReference type="Rhea" id="RHEA:21764"/>
        <dbReference type="Rhea" id="RHEA-COMP:11964"/>
        <dbReference type="Rhea" id="RHEA-COMP:11965"/>
        <dbReference type="ChEBI" id="CHEBI:15377"/>
        <dbReference type="ChEBI" id="CHEBI:15378"/>
        <dbReference type="ChEBI" id="CHEBI:15379"/>
        <dbReference type="ChEBI" id="CHEBI:17245"/>
        <dbReference type="ChEBI" id="CHEBI:29033"/>
        <dbReference type="ChEBI" id="CHEBI:57618"/>
        <dbReference type="ChEBI" id="CHEBI:57991"/>
        <dbReference type="ChEBI" id="CHEBI:58210"/>
        <dbReference type="ChEBI" id="CHEBI:60344"/>
        <dbReference type="EC" id="1.14.14.18"/>
    </reaction>
</comment>
<keyword evidence="4 9" id="KW-0479">Metal-binding</keyword>
<keyword evidence="6 9" id="KW-0408">Iron</keyword>
<comment type="similarity">
    <text evidence="1">Belongs to the heme oxygenase family.</text>
</comment>
<dbReference type="GO" id="GO:0046872">
    <property type="term" value="F:metal ion binding"/>
    <property type="evidence" value="ECO:0007669"/>
    <property type="project" value="UniProtKB-KW"/>
</dbReference>
<dbReference type="KEGG" id="cter:A606_04360"/>
<dbReference type="Pfam" id="PF01126">
    <property type="entry name" value="Heme_oxygenase"/>
    <property type="match status" value="1"/>
</dbReference>
<dbReference type="PATRIC" id="fig|1200352.3.peg.882"/>
<evidence type="ECO:0000256" key="6">
    <source>
        <dbReference type="ARBA" id="ARBA00023004"/>
    </source>
</evidence>
<dbReference type="GO" id="GO:0006788">
    <property type="term" value="P:heme oxidation"/>
    <property type="evidence" value="ECO:0007669"/>
    <property type="project" value="InterPro"/>
</dbReference>
<keyword evidence="5" id="KW-0560">Oxidoreductase</keyword>
<dbReference type="InterPro" id="IPR016053">
    <property type="entry name" value="Haem_Oase-like"/>
</dbReference>
<evidence type="ECO:0000256" key="9">
    <source>
        <dbReference type="PIRSR" id="PIRSR000343-2"/>
    </source>
</evidence>
<feature type="binding site" evidence="8">
    <location>
        <position position="18"/>
    </location>
    <ligand>
        <name>heme b</name>
        <dbReference type="ChEBI" id="CHEBI:60344"/>
    </ligand>
</feature>
<evidence type="ECO:0000256" key="7">
    <source>
        <dbReference type="ARBA" id="ARBA00048328"/>
    </source>
</evidence>
<dbReference type="InterPro" id="IPR002051">
    <property type="entry name" value="Haem_Oase"/>
</dbReference>
<gene>
    <name evidence="10" type="ORF">A606_04360</name>
</gene>
<keyword evidence="11" id="KW-1185">Reference proteome</keyword>
<dbReference type="Gene3D" id="1.20.910.10">
    <property type="entry name" value="Heme oxygenase-like"/>
    <property type="match status" value="1"/>
</dbReference>
<feature type="binding site" description="axial binding residue" evidence="9">
    <location>
        <position position="25"/>
    </location>
    <ligand>
        <name>heme b</name>
        <dbReference type="ChEBI" id="CHEBI:60344"/>
    </ligand>
    <ligandPart>
        <name>Fe</name>
        <dbReference type="ChEBI" id="CHEBI:18248"/>
    </ligandPart>
</feature>
<dbReference type="PROSITE" id="PS00593">
    <property type="entry name" value="HEME_OXYGENASE"/>
    <property type="match status" value="1"/>
</dbReference>
<evidence type="ECO:0000256" key="4">
    <source>
        <dbReference type="ARBA" id="ARBA00022723"/>
    </source>
</evidence>
<evidence type="ECO:0000256" key="5">
    <source>
        <dbReference type="ARBA" id="ARBA00023002"/>
    </source>
</evidence>
<dbReference type="InterPro" id="IPR018207">
    <property type="entry name" value="Haem_oxygenase_CS"/>
</dbReference>
<dbReference type="eggNOG" id="COG5398">
    <property type="taxonomic scope" value="Bacteria"/>
</dbReference>
<dbReference type="PANTHER" id="PTHR10720:SF0">
    <property type="entry name" value="HEME OXYGENASE"/>
    <property type="match status" value="1"/>
</dbReference>
<dbReference type="HOGENOM" id="CLU_057050_2_0_11"/>
<sequence length="217" mass="23630">MTAASATLPTGNLSELIREETRQAHDRAEHSSFMEKLLGGELDAAAFISLQEQAYLFYSALEDAVDACAGDSRLDSVADRKLDRRSALVHDLTVLGGTVDAEPLPETAAYVAELQRIGRDRDVPALIAHHYTRYLGDLAGGQVIGRLMGRLYGVDSDGLTFYDFPHIPKVKVYRDGYRNALDALELSAEEQRHLLDASSAAFAFNSGVFEALGRAQG</sequence>
<dbReference type="PRINTS" id="PR00088">
    <property type="entry name" value="HAEMOXYGNASE"/>
</dbReference>
<evidence type="ECO:0000256" key="1">
    <source>
        <dbReference type="ARBA" id="ARBA00006134"/>
    </source>
</evidence>
<dbReference type="GO" id="GO:0004392">
    <property type="term" value="F:heme oxygenase (decyclizing) activity"/>
    <property type="evidence" value="ECO:0007669"/>
    <property type="project" value="UniProtKB-EC"/>
</dbReference>
<dbReference type="AlphaFoldDB" id="S4XD97"/>
<dbReference type="EC" id="1.14.14.18" evidence="2"/>
<reference evidence="10 11" key="1">
    <citation type="submission" date="2012-06" db="EMBL/GenBank/DDBJ databases">
        <title>Complete genome sequence of Corynebacterium terpenotabidum Y-11 (=DSM 44721).</title>
        <authorList>
            <person name="Ruckert C."/>
            <person name="Albersmeier A."/>
            <person name="Al-Dilaimi A."/>
            <person name="Szczepanowski R."/>
            <person name="Kalinowski J."/>
        </authorList>
    </citation>
    <scope>NUCLEOTIDE SEQUENCE [LARGE SCALE GENOMIC DNA]</scope>
    <source>
        <strain evidence="10 11">Y-11</strain>
    </source>
</reference>
<dbReference type="SUPFAM" id="SSF48613">
    <property type="entry name" value="Heme oxygenase-like"/>
    <property type="match status" value="1"/>
</dbReference>
<protein>
    <recommendedName>
        <fullName evidence="2">heme oxygenase (biliverdin-producing)</fullName>
        <ecNumber evidence="2">1.14.14.18</ecNumber>
    </recommendedName>
</protein>
<feature type="binding site" evidence="8">
    <location>
        <position position="178"/>
    </location>
    <ligand>
        <name>heme b</name>
        <dbReference type="ChEBI" id="CHEBI:60344"/>
    </ligand>
</feature>
<organism evidence="10 11">
    <name type="scientific">Corynebacterium terpenotabidum Y-11</name>
    <dbReference type="NCBI Taxonomy" id="1200352"/>
    <lineage>
        <taxon>Bacteria</taxon>
        <taxon>Bacillati</taxon>
        <taxon>Actinomycetota</taxon>
        <taxon>Actinomycetes</taxon>
        <taxon>Mycobacteriales</taxon>
        <taxon>Corynebacteriaceae</taxon>
        <taxon>Corynebacterium</taxon>
    </lineage>
</organism>
<keyword evidence="3 8" id="KW-0349">Heme</keyword>
<dbReference type="GO" id="GO:0042167">
    <property type="term" value="P:heme catabolic process"/>
    <property type="evidence" value="ECO:0007669"/>
    <property type="project" value="TreeGrafter"/>
</dbReference>